<dbReference type="EMBL" id="FWEW01002652">
    <property type="protein sequence ID" value="SLM38675.1"/>
    <property type="molecule type" value="Genomic_DNA"/>
</dbReference>
<dbReference type="SUPFAM" id="SSF48371">
    <property type="entry name" value="ARM repeat"/>
    <property type="match status" value="1"/>
</dbReference>
<dbReference type="AlphaFoldDB" id="A0A1W5D6J5"/>
<feature type="compositionally biased region" description="Acidic residues" evidence="2">
    <location>
        <begin position="750"/>
        <end position="768"/>
    </location>
</feature>
<evidence type="ECO:0000256" key="2">
    <source>
        <dbReference type="SAM" id="MobiDB-lite"/>
    </source>
</evidence>
<dbReference type="InterPro" id="IPR016024">
    <property type="entry name" value="ARM-type_fold"/>
</dbReference>
<proteinExistence type="inferred from homology"/>
<evidence type="ECO:0000313" key="4">
    <source>
        <dbReference type="EMBL" id="SLM38675.1"/>
    </source>
</evidence>
<dbReference type="InterPro" id="IPR005612">
    <property type="entry name" value="CCAAT-binding_factor"/>
</dbReference>
<name>A0A1W5D6J5_9LECA</name>
<feature type="compositionally biased region" description="Polar residues" evidence="2">
    <location>
        <begin position="8"/>
        <end position="17"/>
    </location>
</feature>
<feature type="compositionally biased region" description="Basic and acidic residues" evidence="2">
    <location>
        <begin position="54"/>
        <end position="78"/>
    </location>
</feature>
<evidence type="ECO:0000259" key="3">
    <source>
        <dbReference type="Pfam" id="PF03914"/>
    </source>
</evidence>
<dbReference type="GO" id="GO:0005634">
    <property type="term" value="C:nucleus"/>
    <property type="evidence" value="ECO:0007669"/>
    <property type="project" value="TreeGrafter"/>
</dbReference>
<reference evidence="5" key="1">
    <citation type="submission" date="2017-03" db="EMBL/GenBank/DDBJ databases">
        <authorList>
            <person name="Sharma R."/>
            <person name="Thines M."/>
        </authorList>
    </citation>
    <scope>NUCLEOTIDE SEQUENCE [LARGE SCALE GENOMIC DNA]</scope>
</reference>
<feature type="compositionally biased region" description="Polar residues" evidence="2">
    <location>
        <begin position="773"/>
        <end position="782"/>
    </location>
</feature>
<dbReference type="Proteomes" id="UP000192927">
    <property type="component" value="Unassembled WGS sequence"/>
</dbReference>
<feature type="compositionally biased region" description="Acidic residues" evidence="2">
    <location>
        <begin position="968"/>
        <end position="1036"/>
    </location>
</feature>
<keyword evidence="5" id="KW-1185">Reference proteome</keyword>
<feature type="region of interest" description="Disordered" evidence="2">
    <location>
        <begin position="33"/>
        <end position="133"/>
    </location>
</feature>
<feature type="region of interest" description="Disordered" evidence="2">
    <location>
        <begin position="1050"/>
        <end position="1076"/>
    </location>
</feature>
<feature type="compositionally biased region" description="Basic residues" evidence="2">
    <location>
        <begin position="1066"/>
        <end position="1076"/>
    </location>
</feature>
<evidence type="ECO:0000313" key="5">
    <source>
        <dbReference type="Proteomes" id="UP000192927"/>
    </source>
</evidence>
<organism evidence="4 5">
    <name type="scientific">Lasallia pustulata</name>
    <dbReference type="NCBI Taxonomy" id="136370"/>
    <lineage>
        <taxon>Eukaryota</taxon>
        <taxon>Fungi</taxon>
        <taxon>Dikarya</taxon>
        <taxon>Ascomycota</taxon>
        <taxon>Pezizomycotina</taxon>
        <taxon>Lecanoromycetes</taxon>
        <taxon>OSLEUM clade</taxon>
        <taxon>Umbilicariomycetidae</taxon>
        <taxon>Umbilicariales</taxon>
        <taxon>Umbilicariaceae</taxon>
        <taxon>Lasallia</taxon>
    </lineage>
</organism>
<feature type="region of interest" description="Disordered" evidence="2">
    <location>
        <begin position="1"/>
        <end position="21"/>
    </location>
</feature>
<feature type="region of interest" description="Disordered" evidence="2">
    <location>
        <begin position="198"/>
        <end position="237"/>
    </location>
</feature>
<feature type="domain" description="CCAAT-binding factor" evidence="3">
    <location>
        <begin position="646"/>
        <end position="829"/>
    </location>
</feature>
<feature type="region of interest" description="Disordered" evidence="2">
    <location>
        <begin position="961"/>
        <end position="1036"/>
    </location>
</feature>
<dbReference type="InterPro" id="IPR040155">
    <property type="entry name" value="CEBPZ/Mak21-like"/>
</dbReference>
<evidence type="ECO:0000256" key="1">
    <source>
        <dbReference type="ARBA" id="ARBA00007797"/>
    </source>
</evidence>
<accession>A0A1W5D6J5</accession>
<dbReference type="Pfam" id="PF03914">
    <property type="entry name" value="CBF"/>
    <property type="match status" value="1"/>
</dbReference>
<comment type="similarity">
    <text evidence="1">Belongs to the CBF/MAK21 family.</text>
</comment>
<protein>
    <submittedName>
        <fullName evidence="4">CCAAT-binding factor</fullName>
    </submittedName>
</protein>
<feature type="compositionally biased region" description="Basic and acidic residues" evidence="2">
    <location>
        <begin position="100"/>
        <end position="110"/>
    </location>
</feature>
<dbReference type="PANTHER" id="PTHR12048">
    <property type="entry name" value="CCAAT-BINDING FACTOR-RELATED"/>
    <property type="match status" value="1"/>
</dbReference>
<feature type="region of interest" description="Disordered" evidence="2">
    <location>
        <begin position="750"/>
        <end position="782"/>
    </location>
</feature>
<sequence>MPARLKKGQSNAASQDTDFPELKADALSNLTARIADKLEKPTIGAKTNKNPAKARPEKSERADGERKKDERRSGERKQTLASQTSVPAVTAQHGKKRLRDGHVKESRSADTKGNAGKVAFKGDGNGPPSRAQIEEEILALGGSKEDLDLVADVASESELEGDRPSKVPRNNLKKELMEFVQEIGIQTVNYETSVSEDAEEEADNTMPEAGTSNSAAITPVGREKSTRGPAKVSARGSSGLVFEPQSEWHAVSLPSLPAPSNPASLPHDMIERIHQYAKELLDQEDKRYSSRNGSSSAQQFYSTIMSSGTLSDKISALTLSVQESPVHNMKALENLVGLARKRSRGQAVDVLGALKDLFGPGALLPSDRKLRMFAAQPGLSAVFSRSKSDWTSDDPLPQPLQDIHLISWAYEDWLKKTYFEVLKIIEIWCNDEVVFARGKAVDYVCELLKDKPEQEANLLRLLINKLGDPDKKIASKTSYNILQLQTTHPLMKPMIIASIESELLFRPGQSLHAKYYAVITLNQTVLSGKEEAIAKKLLDLYFSLFLNLLARPDPTKPPMSAANAIIVNRKGEVQGGGGSAGKKAQKKLAEKEKSTIVDEELREKMLSAVLTGVNRAIPFTKTDDESFEKHLDTLFRVTHSSNFNTSIQALLLIQQLCGSNQSSTDRFYRTLYESLLDPRLLTTSKQAMYLNLLFRALRSDLNVKRVKAFSKRLLQVGAMHQASFTCGVLYLLRELESVFASLQAFVDQPEADESDDEENFQDAPEDAEEGRQATATRDANQSTISKPRLTQLVYDGRKRDPEYSNAEKSCLWELTPFLWHFHPSVSLFANCLLAHTPMPAKPDLQSNTLIHFLDRFVYRNPKKSAAGPRGASIMQPMGSSDASGLLVSARSAASGGKAPVNSEAFWKLEDGKVDVDEVFFHRYFGALGRGKEKAKKKKAAAADGSGAEDEEHEDEIWKALVDSRPELEGSEGDEELGMEDLESAMDDGDVEMGSDDEGVVLGDDDEEDASAGVDDGDNVSLDFGEDEDEAMLGSDDEVLSDLDEALKKELQFNNPGPEAEEEQKGRSAKRAKRRRLKNLPTFASADEYAKMLDGDDEED</sequence>
<dbReference type="PANTHER" id="PTHR12048:SF0">
    <property type="entry name" value="CCAAT_ENHANCER-BINDING PROTEIN ZETA"/>
    <property type="match status" value="1"/>
</dbReference>